<dbReference type="HOGENOM" id="CLU_039613_6_2_9"/>
<evidence type="ECO:0000256" key="2">
    <source>
        <dbReference type="ARBA" id="ARBA00023015"/>
    </source>
</evidence>
<dbReference type="PRINTS" id="PR00039">
    <property type="entry name" value="HTHLYSR"/>
</dbReference>
<proteinExistence type="inferred from homology"/>
<feature type="domain" description="HTH lysR-type" evidence="5">
    <location>
        <begin position="1"/>
        <end position="58"/>
    </location>
</feature>
<dbReference type="FunFam" id="1.10.10.10:FF:000001">
    <property type="entry name" value="LysR family transcriptional regulator"/>
    <property type="match status" value="1"/>
</dbReference>
<evidence type="ECO:0000313" key="7">
    <source>
        <dbReference type="Proteomes" id="UP000004756"/>
    </source>
</evidence>
<dbReference type="AlphaFoldDB" id="C0D5Z2"/>
<evidence type="ECO:0000256" key="4">
    <source>
        <dbReference type="ARBA" id="ARBA00023163"/>
    </source>
</evidence>
<keyword evidence="2" id="KW-0805">Transcription regulation</keyword>
<dbReference type="Pfam" id="PF03466">
    <property type="entry name" value="LysR_substrate"/>
    <property type="match status" value="1"/>
</dbReference>
<comment type="caution">
    <text evidence="6">The sequence shown here is derived from an EMBL/GenBank/DDBJ whole genome shotgun (WGS) entry which is preliminary data.</text>
</comment>
<reference evidence="6 7" key="2">
    <citation type="submission" date="2009-02" db="EMBL/GenBank/DDBJ databases">
        <title>Draft genome sequence of Clostridium asparagiforme (DSM 15981).</title>
        <authorList>
            <person name="Sudarsanam P."/>
            <person name="Ley R."/>
            <person name="Guruge J."/>
            <person name="Turnbaugh P.J."/>
            <person name="Mahowald M."/>
            <person name="Liep D."/>
            <person name="Gordon J."/>
        </authorList>
    </citation>
    <scope>NUCLEOTIDE SEQUENCE [LARGE SCALE GENOMIC DNA]</scope>
    <source>
        <strain evidence="6 7">DSM 15981</strain>
    </source>
</reference>
<dbReference type="GO" id="GO:0003700">
    <property type="term" value="F:DNA-binding transcription factor activity"/>
    <property type="evidence" value="ECO:0007669"/>
    <property type="project" value="InterPro"/>
</dbReference>
<accession>C0D5Z2</accession>
<dbReference type="InterPro" id="IPR036388">
    <property type="entry name" value="WH-like_DNA-bd_sf"/>
</dbReference>
<keyword evidence="4" id="KW-0804">Transcription</keyword>
<dbReference type="SUPFAM" id="SSF53850">
    <property type="entry name" value="Periplasmic binding protein-like II"/>
    <property type="match status" value="1"/>
</dbReference>
<dbReference type="RefSeq" id="WP_007715375.1">
    <property type="nucleotide sequence ID" value="NZ_CP102272.1"/>
</dbReference>
<protein>
    <submittedName>
        <fullName evidence="6">Transcriptional regulator, LysR family</fullName>
    </submittedName>
</protein>
<gene>
    <name evidence="6" type="ORF">CLOSTASPAR_04688</name>
</gene>
<dbReference type="CDD" id="cd05466">
    <property type="entry name" value="PBP2_LTTR_substrate"/>
    <property type="match status" value="1"/>
</dbReference>
<dbReference type="EMBL" id="ACCJ01000387">
    <property type="protein sequence ID" value="EEG53236.1"/>
    <property type="molecule type" value="Genomic_DNA"/>
</dbReference>
<dbReference type="PROSITE" id="PS50931">
    <property type="entry name" value="HTH_LYSR"/>
    <property type="match status" value="1"/>
</dbReference>
<keyword evidence="3" id="KW-0238">DNA-binding</keyword>
<dbReference type="PANTHER" id="PTHR30419">
    <property type="entry name" value="HTH-TYPE TRANSCRIPTIONAL REGULATOR YBHD"/>
    <property type="match status" value="1"/>
</dbReference>
<dbReference type="PANTHER" id="PTHR30419:SF28">
    <property type="entry name" value="HTH-TYPE TRANSCRIPTIONAL REGULATOR BSDA"/>
    <property type="match status" value="1"/>
</dbReference>
<comment type="similarity">
    <text evidence="1">Belongs to the LysR transcriptional regulatory family.</text>
</comment>
<sequence length="290" mass="33154">MTIIQLQYFQAVCETGNIKTASSRLHVSQPAVSNSIRNLEQELHLTLLTRTPKGTVPTEDGLNFLHSVNDLLFHFEQLYNIAADISASHQKLRCGISPMVGSCIFPHIYNEYHKRYPEIQVEMTTEKGIYSLYDMLQKDQLDVLLVPGLDIPDTFASYIIREERLLFCISQKYMSECLDTITAAELSRIPLVIMPPGHLQHKLVMNFFQSNHLEPNVLLYTHQLNVIRNFITAGTAGGFLYDSYVTDGLPPDLMTFDIHMPRIPFTLVWKKEGYLFSSAKDFIRTVKSYS</sequence>
<dbReference type="SUPFAM" id="SSF46785">
    <property type="entry name" value="Winged helix' DNA-binding domain"/>
    <property type="match status" value="1"/>
</dbReference>
<dbReference type="GO" id="GO:0003677">
    <property type="term" value="F:DNA binding"/>
    <property type="evidence" value="ECO:0007669"/>
    <property type="project" value="UniProtKB-KW"/>
</dbReference>
<keyword evidence="7" id="KW-1185">Reference proteome</keyword>
<evidence type="ECO:0000256" key="3">
    <source>
        <dbReference type="ARBA" id="ARBA00023125"/>
    </source>
</evidence>
<dbReference type="Gene3D" id="3.40.190.290">
    <property type="match status" value="1"/>
</dbReference>
<dbReference type="GO" id="GO:0005829">
    <property type="term" value="C:cytosol"/>
    <property type="evidence" value="ECO:0007669"/>
    <property type="project" value="TreeGrafter"/>
</dbReference>
<dbReference type="InterPro" id="IPR005119">
    <property type="entry name" value="LysR_subst-bd"/>
</dbReference>
<evidence type="ECO:0000259" key="5">
    <source>
        <dbReference type="PROSITE" id="PS50931"/>
    </source>
</evidence>
<name>C0D5Z2_9FIRM</name>
<dbReference type="Proteomes" id="UP000004756">
    <property type="component" value="Unassembled WGS sequence"/>
</dbReference>
<organism evidence="6 7">
    <name type="scientific">[Clostridium] asparagiforme DSM 15981</name>
    <dbReference type="NCBI Taxonomy" id="518636"/>
    <lineage>
        <taxon>Bacteria</taxon>
        <taxon>Bacillati</taxon>
        <taxon>Bacillota</taxon>
        <taxon>Clostridia</taxon>
        <taxon>Lachnospirales</taxon>
        <taxon>Lachnospiraceae</taxon>
        <taxon>Enterocloster</taxon>
    </lineage>
</organism>
<reference evidence="6 7" key="1">
    <citation type="submission" date="2009-01" db="EMBL/GenBank/DDBJ databases">
        <authorList>
            <person name="Fulton L."/>
            <person name="Clifton S."/>
            <person name="Fulton B."/>
            <person name="Xu J."/>
            <person name="Minx P."/>
            <person name="Pepin K.H."/>
            <person name="Johnson M."/>
            <person name="Bhonagiri V."/>
            <person name="Nash W.E."/>
            <person name="Mardis E.R."/>
            <person name="Wilson R.K."/>
        </authorList>
    </citation>
    <scope>NUCLEOTIDE SEQUENCE [LARGE SCALE GENOMIC DNA]</scope>
    <source>
        <strain evidence="6 7">DSM 15981</strain>
    </source>
</reference>
<dbReference type="InterPro" id="IPR000847">
    <property type="entry name" value="LysR_HTH_N"/>
</dbReference>
<dbReference type="Pfam" id="PF00126">
    <property type="entry name" value="HTH_1"/>
    <property type="match status" value="1"/>
</dbReference>
<evidence type="ECO:0000256" key="1">
    <source>
        <dbReference type="ARBA" id="ARBA00009437"/>
    </source>
</evidence>
<dbReference type="InterPro" id="IPR036390">
    <property type="entry name" value="WH_DNA-bd_sf"/>
</dbReference>
<evidence type="ECO:0000313" key="6">
    <source>
        <dbReference type="EMBL" id="EEG53236.1"/>
    </source>
</evidence>
<dbReference type="InterPro" id="IPR050950">
    <property type="entry name" value="HTH-type_LysR_regulators"/>
</dbReference>
<dbReference type="Gene3D" id="1.10.10.10">
    <property type="entry name" value="Winged helix-like DNA-binding domain superfamily/Winged helix DNA-binding domain"/>
    <property type="match status" value="1"/>
</dbReference>